<accession>A0A6P6P872</accession>
<feature type="region of interest" description="Disordered" evidence="1">
    <location>
        <begin position="1"/>
        <end position="90"/>
    </location>
</feature>
<evidence type="ECO:0000313" key="3">
    <source>
        <dbReference type="RefSeq" id="XP_026116790.1"/>
    </source>
</evidence>
<dbReference type="GeneID" id="113095467"/>
<name>A0A6P6P872_CARAU</name>
<dbReference type="Proteomes" id="UP000515129">
    <property type="component" value="Unplaced"/>
</dbReference>
<gene>
    <name evidence="3" type="primary">LOC113095467</name>
</gene>
<evidence type="ECO:0000313" key="2">
    <source>
        <dbReference type="Proteomes" id="UP000515129"/>
    </source>
</evidence>
<evidence type="ECO:0000256" key="1">
    <source>
        <dbReference type="SAM" id="MobiDB-lite"/>
    </source>
</evidence>
<dbReference type="OrthoDB" id="6264899at2759"/>
<keyword evidence="2" id="KW-1185">Reference proteome</keyword>
<reference evidence="3" key="1">
    <citation type="submission" date="2025-08" db="UniProtKB">
        <authorList>
            <consortium name="RefSeq"/>
        </authorList>
    </citation>
    <scope>IDENTIFICATION</scope>
    <source>
        <strain evidence="3">Wakin</strain>
        <tissue evidence="3">Muscle</tissue>
    </source>
</reference>
<organism evidence="2 3">
    <name type="scientific">Carassius auratus</name>
    <name type="common">Goldfish</name>
    <dbReference type="NCBI Taxonomy" id="7957"/>
    <lineage>
        <taxon>Eukaryota</taxon>
        <taxon>Metazoa</taxon>
        <taxon>Chordata</taxon>
        <taxon>Craniata</taxon>
        <taxon>Vertebrata</taxon>
        <taxon>Euteleostomi</taxon>
        <taxon>Actinopterygii</taxon>
        <taxon>Neopterygii</taxon>
        <taxon>Teleostei</taxon>
        <taxon>Ostariophysi</taxon>
        <taxon>Cypriniformes</taxon>
        <taxon>Cyprinidae</taxon>
        <taxon>Cyprininae</taxon>
        <taxon>Carassius</taxon>
    </lineage>
</organism>
<feature type="compositionally biased region" description="Basic and acidic residues" evidence="1">
    <location>
        <begin position="17"/>
        <end position="44"/>
    </location>
</feature>
<protein>
    <submittedName>
        <fullName evidence="3">Partitioning defective 3 homolog B-like</fullName>
    </submittedName>
</protein>
<dbReference type="KEGG" id="caua:113095467"/>
<sequence length="90" mass="10938">MNAQKQMSEILSEEELERMKEERESMDGIQQMRREYLQARREEEAPSSEELEARRRGPEYDPRRMPMKNPDPRVTPHYKDVERQYASLPR</sequence>
<feature type="compositionally biased region" description="Basic and acidic residues" evidence="1">
    <location>
        <begin position="51"/>
        <end position="64"/>
    </location>
</feature>
<proteinExistence type="predicted"/>
<dbReference type="AlphaFoldDB" id="A0A6P6P872"/>
<dbReference type="RefSeq" id="XP_026116790.1">
    <property type="nucleotide sequence ID" value="XM_026261005.1"/>
</dbReference>